<dbReference type="EMBL" id="AAYVUT010000005">
    <property type="protein sequence ID" value="EHB2511815.1"/>
    <property type="molecule type" value="Genomic_DNA"/>
</dbReference>
<dbReference type="Proteomes" id="UP000482054">
    <property type="component" value="Unassembled WGS sequence"/>
</dbReference>
<evidence type="ECO:0000313" key="6">
    <source>
        <dbReference type="EMBL" id="OEY03609.1"/>
    </source>
</evidence>
<evidence type="ECO:0000313" key="8">
    <source>
        <dbReference type="Proteomes" id="UP000392616"/>
    </source>
</evidence>
<evidence type="ECO:0000313" key="11">
    <source>
        <dbReference type="Proteomes" id="UP000865592"/>
    </source>
</evidence>
<dbReference type="EMBL" id="AAMOXJ010000008">
    <property type="protein sequence ID" value="EDJ6169121.1"/>
    <property type="molecule type" value="Genomic_DNA"/>
</dbReference>
<dbReference type="EMBL" id="AACHYE010000002">
    <property type="protein sequence ID" value="EAK6412741.1"/>
    <property type="molecule type" value="Genomic_DNA"/>
</dbReference>
<reference evidence="1 9" key="3">
    <citation type="submission" date="2018-05" db="EMBL/GenBank/DDBJ databases">
        <authorList>
            <consortium name="PulseNet: The National Subtyping Network for Foodborne Disease Surveillance"/>
            <person name="Tarr C.L."/>
            <person name="Trees E."/>
            <person name="Katz L.S."/>
            <person name="Carleton-Romer H.A."/>
            <person name="Stroika S."/>
            <person name="Kucerova Z."/>
            <person name="Roache K.F."/>
            <person name="Sabol A.L."/>
            <person name="Besser J."/>
            <person name="Gerner-Smidt P."/>
        </authorList>
    </citation>
    <scope>NUCLEOTIDE SEQUENCE [LARGE SCALE GENOMIC DNA]</scope>
    <source>
        <strain evidence="1 9">PNUSAC003589</strain>
        <strain evidence="4 10">PNUSAC012955</strain>
    </source>
</reference>
<reference evidence="6 11" key="1">
    <citation type="submission" date="2016-09" db="EMBL/GenBank/DDBJ databases">
        <title>Campylobacter genomics.</title>
        <authorList>
            <person name="Weis A.M."/>
            <person name="Weimer B.C."/>
            <person name="Gilpin B."/>
            <person name="Huang B.C."/>
            <person name="Kong N."/>
        </authorList>
    </citation>
    <scope>NUCLEOTIDE SEQUENCE [LARGE SCALE GENOMIC DNA]</scope>
    <source>
        <strain evidence="6 11">BCW_4735</strain>
    </source>
</reference>
<dbReference type="Proteomes" id="UP000410873">
    <property type="component" value="Unassembled WGS sequence"/>
</dbReference>
<evidence type="ECO:0000313" key="9">
    <source>
        <dbReference type="Proteomes" id="UP000410873"/>
    </source>
</evidence>
<reference evidence="7 8" key="2">
    <citation type="submission" date="2018-05" db="EMBL/GenBank/DDBJ databases">
        <authorList>
            <consortium name="NARMS: The National Antimicrobial Resistance Monitoring System"/>
        </authorList>
    </citation>
    <scope>NUCLEOTIDE SEQUENCE [LARGE SCALE GENOMIC DNA]</scope>
    <source>
        <strain evidence="2 8">CVM N62988</strain>
        <strain evidence="3 7">FSIS1607212</strain>
    </source>
</reference>
<name>A0A1E7PHV2_CAMJU</name>
<proteinExistence type="predicted"/>
<evidence type="ECO:0000313" key="4">
    <source>
        <dbReference type="EMBL" id="EDJ6169121.1"/>
    </source>
</evidence>
<evidence type="ECO:0000313" key="10">
    <source>
        <dbReference type="Proteomes" id="UP000482054"/>
    </source>
</evidence>
<dbReference type="Proteomes" id="UP000735326">
    <property type="component" value="Unassembled WGS sequence"/>
</dbReference>
<evidence type="ECO:0000313" key="7">
    <source>
        <dbReference type="Proteomes" id="UP000335162"/>
    </source>
</evidence>
<dbReference type="EMBL" id="MKBD01000004">
    <property type="protein sequence ID" value="OEY03609.1"/>
    <property type="molecule type" value="Genomic_DNA"/>
</dbReference>
<gene>
    <name evidence="6" type="ORF">A0K99_02465</name>
    <name evidence="2" type="ORF">B7A03_01690</name>
    <name evidence="3" type="ORF">BFD99_04305</name>
    <name evidence="1" type="ORF">C1418_04260</name>
    <name evidence="4" type="ORF">GFF90_05870</name>
    <name evidence="5" type="ORF">JYC20_000973</name>
</gene>
<dbReference type="EMBL" id="AACFWJ010000003">
    <property type="protein sequence ID" value="EAK3959042.1"/>
    <property type="molecule type" value="Genomic_DNA"/>
</dbReference>
<organism evidence="1 9">
    <name type="scientific">Campylobacter jejuni</name>
    <dbReference type="NCBI Taxonomy" id="197"/>
    <lineage>
        <taxon>Bacteria</taxon>
        <taxon>Pseudomonadati</taxon>
        <taxon>Campylobacterota</taxon>
        <taxon>Epsilonproteobacteria</taxon>
        <taxon>Campylobacterales</taxon>
        <taxon>Campylobacteraceae</taxon>
        <taxon>Campylobacter</taxon>
    </lineage>
</organism>
<dbReference type="Proteomes" id="UP000865592">
    <property type="component" value="Unassembled WGS sequence"/>
</dbReference>
<evidence type="ECO:0000313" key="2">
    <source>
        <dbReference type="EMBL" id="EAK6412741.1"/>
    </source>
</evidence>
<dbReference type="Proteomes" id="UP000335162">
    <property type="component" value="Unassembled WGS sequence"/>
</dbReference>
<dbReference type="EMBL" id="AACNRY010000007">
    <property type="protein sequence ID" value="EAL3735197.1"/>
    <property type="molecule type" value="Genomic_DNA"/>
</dbReference>
<reference evidence="5" key="4">
    <citation type="submission" date="2021-02" db="EMBL/GenBank/DDBJ databases">
        <authorList>
            <consortium name="PulseNet: The National Subtyping Network for Foodborne Disease Surveillance"/>
        </authorList>
    </citation>
    <scope>NUCLEOTIDE SEQUENCE</scope>
    <source>
        <strain evidence="5">PNUSAC020384</strain>
    </source>
</reference>
<evidence type="ECO:0000313" key="5">
    <source>
        <dbReference type="EMBL" id="EHB2511815.1"/>
    </source>
</evidence>
<evidence type="ECO:0000313" key="3">
    <source>
        <dbReference type="EMBL" id="EAL3735197.1"/>
    </source>
</evidence>
<sequence length="32" mass="3715">MITLSSFNRYFGNNPLQTLTKIRDESIENAKI</sequence>
<dbReference type="Proteomes" id="UP000392616">
    <property type="component" value="Unassembled WGS sequence"/>
</dbReference>
<protein>
    <submittedName>
        <fullName evidence="1">Uncharacterized protein</fullName>
    </submittedName>
</protein>
<evidence type="ECO:0000313" key="1">
    <source>
        <dbReference type="EMBL" id="EAK3959042.1"/>
    </source>
</evidence>
<dbReference type="AlphaFoldDB" id="A0A1E7PHV2"/>
<comment type="caution">
    <text evidence="1">The sequence shown here is derived from an EMBL/GenBank/DDBJ whole genome shotgun (WGS) entry which is preliminary data.</text>
</comment>
<accession>A0A1E7PHV2</accession>